<protein>
    <recommendedName>
        <fullName evidence="6">Transcription termination/antitermination protein NusA</fullName>
    </recommendedName>
</protein>
<dbReference type="InterPro" id="IPR015946">
    <property type="entry name" value="KH_dom-like_a/b"/>
</dbReference>
<organism evidence="8 9">
    <name type="scientific">Flavivirga jejuensis</name>
    <dbReference type="NCBI Taxonomy" id="870487"/>
    <lineage>
        <taxon>Bacteria</taxon>
        <taxon>Pseudomonadati</taxon>
        <taxon>Bacteroidota</taxon>
        <taxon>Flavobacteriia</taxon>
        <taxon>Flavobacteriales</taxon>
        <taxon>Flavobacteriaceae</taxon>
        <taxon>Flavivirga</taxon>
    </lineage>
</organism>
<keyword evidence="2 6" id="KW-0963">Cytoplasm</keyword>
<dbReference type="Pfam" id="PF26594">
    <property type="entry name" value="KH_NusA_2nd"/>
    <property type="match status" value="1"/>
</dbReference>
<sequence>MENVALIESFSEFKDDKLIDRVTLMAILEDVFRSALKKKYGDDDNFDIIVNPDKGDLEIWRNRVVVADGEVEESNQEISLSEAQKIEPDFEVGEDVSEEVKLIDLGRRAILALRQNLISKIHEHDNTIIYKQFKDLIGEIYTAEVHHIRHRAVILLDDDGNEIVLPKDRQIPSDFFRKGDNVRGVIDSVELKGAKPTIIMSRSSPAFLEKLFEQEIPEVFDGLITIKNVVRIPGEKAKVAVDSYDDRIDPVGACVGMKGSRIHGIVRELGNENIDVINYTNNLQLYVTRALSPARVTSIKLNEETKRAEVILKPEEVSKAIGRGGHNIRLAGQLTGYEIDVFREGAEEDVELREFSDEIEAWIIDEFSKAGLDTAKSILEQEVNDLVKRTDLEEETINEVIRILKEEFEE</sequence>
<evidence type="ECO:0000256" key="1">
    <source>
        <dbReference type="ARBA" id="ARBA00022472"/>
    </source>
</evidence>
<dbReference type="PANTHER" id="PTHR22648:SF0">
    <property type="entry name" value="TRANSCRIPTION TERMINATION_ANTITERMINATION PROTEIN NUSA"/>
    <property type="match status" value="1"/>
</dbReference>
<evidence type="ECO:0000256" key="2">
    <source>
        <dbReference type="ARBA" id="ARBA00022490"/>
    </source>
</evidence>
<dbReference type="InterPro" id="IPR009019">
    <property type="entry name" value="KH_sf_prok-type"/>
</dbReference>
<comment type="subcellular location">
    <subcellularLocation>
        <location evidence="6">Cytoplasm</location>
    </subcellularLocation>
</comment>
<keyword evidence="1 6" id="KW-0806">Transcription termination</keyword>
<comment type="function">
    <text evidence="6">Participates in both transcription termination and antitermination.</text>
</comment>
<dbReference type="SMART" id="SM00322">
    <property type="entry name" value="KH"/>
    <property type="match status" value="2"/>
</dbReference>
<evidence type="ECO:0000256" key="3">
    <source>
        <dbReference type="ARBA" id="ARBA00022884"/>
    </source>
</evidence>
<evidence type="ECO:0000313" key="8">
    <source>
        <dbReference type="EMBL" id="MDO5974674.1"/>
    </source>
</evidence>
<dbReference type="PROSITE" id="PS50084">
    <property type="entry name" value="KH_TYPE_1"/>
    <property type="match status" value="1"/>
</dbReference>
<dbReference type="RefSeq" id="WP_303301804.1">
    <property type="nucleotide sequence ID" value="NZ_BAABDA010000050.1"/>
</dbReference>
<comment type="subunit">
    <text evidence="6">Monomer. Binds directly to the core enzyme of the DNA-dependent RNA polymerase and to nascent RNA.</text>
</comment>
<keyword evidence="5 6" id="KW-0804">Transcription</keyword>
<dbReference type="HAMAP" id="MF_00945_B">
    <property type="entry name" value="NusA_B"/>
    <property type="match status" value="1"/>
</dbReference>
<dbReference type="InterPro" id="IPR012340">
    <property type="entry name" value="NA-bd_OB-fold"/>
</dbReference>
<dbReference type="PANTHER" id="PTHR22648">
    <property type="entry name" value="TRANSCRIPTION TERMINATION FACTOR NUSA"/>
    <property type="match status" value="1"/>
</dbReference>
<keyword evidence="4 6" id="KW-0805">Transcription regulation</keyword>
<dbReference type="CDD" id="cd22529">
    <property type="entry name" value="KH-II_NusA_rpt2"/>
    <property type="match status" value="1"/>
</dbReference>
<dbReference type="InterPro" id="IPR010213">
    <property type="entry name" value="TF_NusA"/>
</dbReference>
<dbReference type="SUPFAM" id="SSF69705">
    <property type="entry name" value="Transcription factor NusA, N-terminal domain"/>
    <property type="match status" value="1"/>
</dbReference>
<evidence type="ECO:0000313" key="9">
    <source>
        <dbReference type="Proteomes" id="UP001176806"/>
    </source>
</evidence>
<dbReference type="InterPro" id="IPR025249">
    <property type="entry name" value="TF_NusA_KH_1st"/>
</dbReference>
<reference evidence="8" key="1">
    <citation type="submission" date="2023-07" db="EMBL/GenBank/DDBJ databases">
        <title>Two novel species in the genus Flavivirga.</title>
        <authorList>
            <person name="Kwon K."/>
        </authorList>
    </citation>
    <scope>NUCLEOTIDE SEQUENCE</scope>
    <source>
        <strain evidence="8">KACC 14158</strain>
    </source>
</reference>
<comment type="similarity">
    <text evidence="6">Belongs to the NusA family.</text>
</comment>
<dbReference type="NCBIfam" id="TIGR01953">
    <property type="entry name" value="NusA"/>
    <property type="match status" value="1"/>
</dbReference>
<keyword evidence="9" id="KW-1185">Reference proteome</keyword>
<gene>
    <name evidence="6 8" type="primary">nusA</name>
    <name evidence="8" type="ORF">Q4Q40_10805</name>
</gene>
<dbReference type="InterPro" id="IPR013735">
    <property type="entry name" value="TF_NusA_N"/>
</dbReference>
<evidence type="ECO:0000259" key="7">
    <source>
        <dbReference type="SMART" id="SM00322"/>
    </source>
</evidence>
<dbReference type="InterPro" id="IPR004087">
    <property type="entry name" value="KH_dom"/>
</dbReference>
<accession>A0ABT8WND2</accession>
<dbReference type="Gene3D" id="3.30.300.20">
    <property type="match status" value="2"/>
</dbReference>
<dbReference type="InterPro" id="IPR058582">
    <property type="entry name" value="KH_NusA_2nd"/>
</dbReference>
<name>A0ABT8WND2_9FLAO</name>
<keyword evidence="3 6" id="KW-0694">RNA-binding</keyword>
<feature type="domain" description="K Homology" evidence="7">
    <location>
        <begin position="233"/>
        <end position="306"/>
    </location>
</feature>
<dbReference type="CDD" id="cd02134">
    <property type="entry name" value="KH-II_NusA_rpt1"/>
    <property type="match status" value="1"/>
</dbReference>
<dbReference type="SUPFAM" id="SSF54814">
    <property type="entry name" value="Prokaryotic type KH domain (KH-domain type II)"/>
    <property type="match status" value="2"/>
</dbReference>
<dbReference type="EMBL" id="JAUOEL010000003">
    <property type="protein sequence ID" value="MDO5974674.1"/>
    <property type="molecule type" value="Genomic_DNA"/>
</dbReference>
<dbReference type="InterPro" id="IPR036555">
    <property type="entry name" value="NusA_N_sf"/>
</dbReference>
<evidence type="ECO:0000256" key="4">
    <source>
        <dbReference type="ARBA" id="ARBA00023015"/>
    </source>
</evidence>
<evidence type="ECO:0000256" key="6">
    <source>
        <dbReference type="HAMAP-Rule" id="MF_00945"/>
    </source>
</evidence>
<keyword evidence="6" id="KW-0889">Transcription antitermination</keyword>
<dbReference type="Proteomes" id="UP001176806">
    <property type="component" value="Unassembled WGS sequence"/>
</dbReference>
<dbReference type="Gene3D" id="2.40.50.140">
    <property type="entry name" value="Nucleic acid-binding proteins"/>
    <property type="match status" value="1"/>
</dbReference>
<evidence type="ECO:0000256" key="5">
    <source>
        <dbReference type="ARBA" id="ARBA00023163"/>
    </source>
</evidence>
<dbReference type="InterPro" id="IPR030842">
    <property type="entry name" value="TF_NusA_bacterial"/>
</dbReference>
<dbReference type="Pfam" id="PF08529">
    <property type="entry name" value="NusA_N"/>
    <property type="match status" value="1"/>
</dbReference>
<proteinExistence type="inferred from homology"/>
<dbReference type="SUPFAM" id="SSF50249">
    <property type="entry name" value="Nucleic acid-binding proteins"/>
    <property type="match status" value="1"/>
</dbReference>
<dbReference type="Pfam" id="PF13184">
    <property type="entry name" value="KH_NusA_1st"/>
    <property type="match status" value="1"/>
</dbReference>
<comment type="caution">
    <text evidence="8">The sequence shown here is derived from an EMBL/GenBank/DDBJ whole genome shotgun (WGS) entry which is preliminary data.</text>
</comment>
<dbReference type="Gene3D" id="3.30.1480.10">
    <property type="entry name" value="NusA, N-terminal domain"/>
    <property type="match status" value="1"/>
</dbReference>
<feature type="domain" description="K Homology" evidence="7">
    <location>
        <begin position="307"/>
        <end position="384"/>
    </location>
</feature>